<sequence length="299" mass="32465">MADVPACLWRLQLVTECPDAPDLVTVVPPEVAAHAVLGPLERSIASQQQAVQSQRATFSAFAQIYTEERSREQAPLTLLTGGDLISKALESAVDDCTSELLTAQPGGGRPLHLLTEALGRDLRLLSRGVNQRTIYQHTVRAHRPTMSYIKNISDAGGEVRTLTEVFERMIICDQKVAFIPVSAERGIAALQVRDPGLVRFLAQFFENAWARATPIAGENEPPRPPTITSEIQLAILQAIVGGETDDTIARRLGMSRRSVAEHVRKVSQQLDSNSRAQLGYLLATSGLLAGPDDTLGVFP</sequence>
<accession>A0AAU3I5W4</accession>
<name>A0AAU3I5W4_9ACTN</name>
<dbReference type="InterPro" id="IPR016032">
    <property type="entry name" value="Sig_transdc_resp-reg_C-effctor"/>
</dbReference>
<protein>
    <submittedName>
        <fullName evidence="2">LuxR C-terminal-related transcriptional regulator</fullName>
    </submittedName>
</protein>
<dbReference type="InterPro" id="IPR051797">
    <property type="entry name" value="TrmB-like"/>
</dbReference>
<evidence type="ECO:0000313" key="2">
    <source>
        <dbReference type="EMBL" id="WTZ10570.1"/>
    </source>
</evidence>
<dbReference type="PANTHER" id="PTHR34293:SF1">
    <property type="entry name" value="HTH-TYPE TRANSCRIPTIONAL REGULATOR TRMBL2"/>
    <property type="match status" value="1"/>
</dbReference>
<dbReference type="GO" id="GO:0006355">
    <property type="term" value="P:regulation of DNA-templated transcription"/>
    <property type="evidence" value="ECO:0007669"/>
    <property type="project" value="InterPro"/>
</dbReference>
<dbReference type="EMBL" id="CP109546">
    <property type="protein sequence ID" value="WTZ10570.1"/>
    <property type="molecule type" value="Genomic_DNA"/>
</dbReference>
<dbReference type="Gene3D" id="1.10.10.10">
    <property type="entry name" value="Winged helix-like DNA-binding domain superfamily/Winged helix DNA-binding domain"/>
    <property type="match status" value="1"/>
</dbReference>
<dbReference type="SUPFAM" id="SSF46894">
    <property type="entry name" value="C-terminal effector domain of the bipartite response regulators"/>
    <property type="match status" value="1"/>
</dbReference>
<dbReference type="SMART" id="SM00421">
    <property type="entry name" value="HTH_LUXR"/>
    <property type="match status" value="1"/>
</dbReference>
<reference evidence="2" key="1">
    <citation type="submission" date="2022-10" db="EMBL/GenBank/DDBJ databases">
        <title>The complete genomes of actinobacterial strains from the NBC collection.</title>
        <authorList>
            <person name="Joergensen T.S."/>
            <person name="Alvarez Arevalo M."/>
            <person name="Sterndorff E.B."/>
            <person name="Faurdal D."/>
            <person name="Vuksanovic O."/>
            <person name="Mourched A.-S."/>
            <person name="Charusanti P."/>
            <person name="Shaw S."/>
            <person name="Blin K."/>
            <person name="Weber T."/>
        </authorList>
    </citation>
    <scope>NUCLEOTIDE SEQUENCE</scope>
    <source>
        <strain evidence="2">NBC_01393</strain>
    </source>
</reference>
<dbReference type="InterPro" id="IPR036388">
    <property type="entry name" value="WH-like_DNA-bd_sf"/>
</dbReference>
<evidence type="ECO:0000259" key="1">
    <source>
        <dbReference type="SMART" id="SM00421"/>
    </source>
</evidence>
<organism evidence="2">
    <name type="scientific">Streptomyces sp. NBC_01393</name>
    <dbReference type="NCBI Taxonomy" id="2903851"/>
    <lineage>
        <taxon>Bacteria</taxon>
        <taxon>Bacillati</taxon>
        <taxon>Actinomycetota</taxon>
        <taxon>Actinomycetes</taxon>
        <taxon>Kitasatosporales</taxon>
        <taxon>Streptomycetaceae</taxon>
        <taxon>Streptomyces</taxon>
    </lineage>
</organism>
<dbReference type="Pfam" id="PF00196">
    <property type="entry name" value="GerE"/>
    <property type="match status" value="1"/>
</dbReference>
<gene>
    <name evidence="2" type="ORF">OG699_22870</name>
</gene>
<dbReference type="InterPro" id="IPR000792">
    <property type="entry name" value="Tscrpt_reg_LuxR_C"/>
</dbReference>
<proteinExistence type="predicted"/>
<dbReference type="AlphaFoldDB" id="A0AAU3I5W4"/>
<dbReference type="PANTHER" id="PTHR34293">
    <property type="entry name" value="HTH-TYPE TRANSCRIPTIONAL REGULATOR TRMBL2"/>
    <property type="match status" value="1"/>
</dbReference>
<feature type="domain" description="HTH luxR-type" evidence="1">
    <location>
        <begin position="225"/>
        <end position="282"/>
    </location>
</feature>
<dbReference type="GO" id="GO:0003677">
    <property type="term" value="F:DNA binding"/>
    <property type="evidence" value="ECO:0007669"/>
    <property type="project" value="InterPro"/>
</dbReference>